<dbReference type="HOGENOM" id="CLU_338895_0_0_1"/>
<dbReference type="OrthoDB" id="2193722at2759"/>
<dbReference type="VEuPathDB" id="MicrosporidiaDB:M896_070140"/>
<proteinExistence type="predicted"/>
<sequence length="864" mass="101007">MIIQRFKEIRDKIYNNIHMITENDMRFMRDVLCTREMEYGRIKTYSVDDSKALALYTLKYNVVVLLDFVCRNKIDLGTDICMTICDLLFEDMSVVTPECSLEIEDIKVRIDEAIVDILCMIGDGMHVEKIQRRLSEQEIPDRVTVNLAVMFETSSWKSYDLRVIHEFMLGPVLLELLRSFKEALRPQIREKIINICKEKLRLGRDKAVIYQIFYELNEKKDLALLDIDEEDKEESYVGFVYSLMVDEESYLKGYEALSKAGLFNDLRKALEMINSLSQAEYKKIRSEDEKLIHHLMEVIVKLMMFRDRDLEYVRLYFMRFIEVFLNTLVGQISLKIKGCIYEILSSFMRDEECRETIVEFMKGVDIFNKDGVSLDFEKELSYRVFEMTPSFLRFCVFYGGNNTVAFAINALKSEDPLTIMRSFDVLERFYEKRAMTEDGKTDDCVSSRLSLMSQHIRVAMLNNPQVTNRVLEFQLNTGIVISDVQIINVILSTPNVRFFKYARLFADFSFFMNENFLERLAEDDIEGFRYLYEVTKENHEACKFVMNNESWFNAYVNENADVREIAIQIYENLVDYDIENVEVGFGNGFLVPDVSHPTVFRVLSKMILYSVYSRKGPYSDYITDKDYVLDKSNIDEYCTYIKCRIVVGDNVEERIRHLMMQYIGIDELFGYYEVLSGTSLNIPSSKSLLLNIGKKSTEMFISMFESSNNFEKFLLFFVLGDISIENSKAVERIIRNEVTRIVVSRSSDPSEKMILRQCLVTLLSLNSIDSIVRLMNGYEDVDLLIKVCIRNLMCGGSYFPSSAVMKGCLELQVYAVFMLHYQSIWDLSALKDWIVYLRRECKDNQYLEYLVNDIKSKNARIGID</sequence>
<dbReference type="InterPro" id="IPR016024">
    <property type="entry name" value="ARM-type_fold"/>
</dbReference>
<evidence type="ECO:0000313" key="1">
    <source>
        <dbReference type="EMBL" id="KHN69448.1"/>
    </source>
</evidence>
<reference evidence="1 2" key="1">
    <citation type="journal article" date="2014" name="MBio">
        <title>The Ordospora colligata genome; evolution of extreme reduction in microsporidia and host-to-parasite horizontal gene transfer.</title>
        <authorList>
            <person name="Pombert J.-F."/>
            <person name="Haag K.L."/>
            <person name="Beidas S."/>
            <person name="Ebert D."/>
            <person name="Keeling P.J."/>
        </authorList>
    </citation>
    <scope>NUCLEOTIDE SEQUENCE [LARGE SCALE GENOMIC DNA]</scope>
    <source>
        <strain evidence="1 2">OC4</strain>
    </source>
</reference>
<dbReference type="AlphaFoldDB" id="A0A0B2UJC4"/>
<dbReference type="InParanoid" id="A0A0B2UJC4"/>
<evidence type="ECO:0000313" key="2">
    <source>
        <dbReference type="Proteomes" id="UP000031056"/>
    </source>
</evidence>
<comment type="caution">
    <text evidence="1">The sequence shown here is derived from an EMBL/GenBank/DDBJ whole genome shotgun (WGS) entry which is preliminary data.</text>
</comment>
<organism evidence="1 2">
    <name type="scientific">Ordospora colligata OC4</name>
    <dbReference type="NCBI Taxonomy" id="1354746"/>
    <lineage>
        <taxon>Eukaryota</taxon>
        <taxon>Fungi</taxon>
        <taxon>Fungi incertae sedis</taxon>
        <taxon>Microsporidia</taxon>
        <taxon>Ordosporidae</taxon>
        <taxon>Ordospora</taxon>
    </lineage>
</organism>
<dbReference type="RefSeq" id="XP_014563490.1">
    <property type="nucleotide sequence ID" value="XM_014708004.1"/>
</dbReference>
<dbReference type="GeneID" id="26261983"/>
<dbReference type="Proteomes" id="UP000031056">
    <property type="component" value="Unassembled WGS sequence"/>
</dbReference>
<dbReference type="SUPFAM" id="SSF48371">
    <property type="entry name" value="ARM repeat"/>
    <property type="match status" value="1"/>
</dbReference>
<keyword evidence="2" id="KW-1185">Reference proteome</keyword>
<dbReference type="EMBL" id="JOKQ01000007">
    <property type="protein sequence ID" value="KHN69448.1"/>
    <property type="molecule type" value="Genomic_DNA"/>
</dbReference>
<protein>
    <submittedName>
        <fullName evidence="1">Uncharacterized protein</fullName>
    </submittedName>
</protein>
<accession>A0A0B2UJC4</accession>
<gene>
    <name evidence="1" type="ORF">M896_070140</name>
</gene>
<name>A0A0B2UJC4_9MICR</name>